<dbReference type="Proteomes" id="UP000094067">
    <property type="component" value="Unassembled WGS sequence"/>
</dbReference>
<accession>A0A1E3A169</accession>
<sequence length="260" mass="29898">MIGIYDCFGYGTGYEVSFVERYKLIKNAGFDCVMLWWSDKFGRGMGYQKDVQFARMAGLLIENIHTPVHEQNCLSLDNLDGDSVFQSYLQCVKDCFEYNIPTMVIHLPNDESPINNLGIKRLEKIISEAEKLDVKIAFENLCNIQNLELVLGVFHSKNAGFCYDSCHHMNYAPKDDLLKRYGKRLMALHLQDNGGKHNQHQLPFDGNIDWVNIMKAIALTGYQGATTLEPMNWDYENLSIQQFLNLAYQKAKKIDEMRMA</sequence>
<keyword evidence="2" id="KW-0413">Isomerase</keyword>
<proteinExistence type="predicted"/>
<dbReference type="InterPro" id="IPR050312">
    <property type="entry name" value="IolE/XylAMocC-like"/>
</dbReference>
<dbReference type="InterPro" id="IPR013022">
    <property type="entry name" value="Xyl_isomerase-like_TIM-brl"/>
</dbReference>
<protein>
    <submittedName>
        <fullName evidence="2">Xylose isomerase-like TIM barrel</fullName>
    </submittedName>
</protein>
<dbReference type="AlphaFoldDB" id="A0A1E3A169"/>
<dbReference type="RefSeq" id="WP_069155196.1">
    <property type="nucleotide sequence ID" value="NZ_MCGH01000005.1"/>
</dbReference>
<organism evidence="2 3">
    <name type="scientific">Eisenbergiella tayi</name>
    <dbReference type="NCBI Taxonomy" id="1432052"/>
    <lineage>
        <taxon>Bacteria</taxon>
        <taxon>Bacillati</taxon>
        <taxon>Bacillota</taxon>
        <taxon>Clostridia</taxon>
        <taxon>Lachnospirales</taxon>
        <taxon>Lachnospiraceae</taxon>
        <taxon>Eisenbergiella</taxon>
    </lineage>
</organism>
<dbReference type="GO" id="GO:0016853">
    <property type="term" value="F:isomerase activity"/>
    <property type="evidence" value="ECO:0007669"/>
    <property type="project" value="UniProtKB-KW"/>
</dbReference>
<reference evidence="2 3" key="1">
    <citation type="submission" date="2016-07" db="EMBL/GenBank/DDBJ databases">
        <title>Characterization of isolates of Eisenbergiella tayi derived from blood cultures, using whole genome sequencing.</title>
        <authorList>
            <person name="Burdz T."/>
            <person name="Wiebe D."/>
            <person name="Huynh C."/>
            <person name="Bernard K."/>
        </authorList>
    </citation>
    <scope>NUCLEOTIDE SEQUENCE [LARGE SCALE GENOMIC DNA]</scope>
    <source>
        <strain evidence="2 3">NML 110608</strain>
    </source>
</reference>
<feature type="domain" description="Xylose isomerase-like TIM barrel" evidence="1">
    <location>
        <begin position="23"/>
        <end position="230"/>
    </location>
</feature>
<gene>
    <name evidence="2" type="ORF">BEI61_05945</name>
</gene>
<dbReference type="PANTHER" id="PTHR12110">
    <property type="entry name" value="HYDROXYPYRUVATE ISOMERASE"/>
    <property type="match status" value="1"/>
</dbReference>
<dbReference type="EMBL" id="MCGH01000005">
    <property type="protein sequence ID" value="ODM01946.1"/>
    <property type="molecule type" value="Genomic_DNA"/>
</dbReference>
<dbReference type="InterPro" id="IPR036237">
    <property type="entry name" value="Xyl_isomerase-like_sf"/>
</dbReference>
<evidence type="ECO:0000313" key="3">
    <source>
        <dbReference type="Proteomes" id="UP000094067"/>
    </source>
</evidence>
<comment type="caution">
    <text evidence="2">The sequence shown here is derived from an EMBL/GenBank/DDBJ whole genome shotgun (WGS) entry which is preliminary data.</text>
</comment>
<name>A0A1E3A169_9FIRM</name>
<evidence type="ECO:0000313" key="2">
    <source>
        <dbReference type="EMBL" id="ODM01946.1"/>
    </source>
</evidence>
<dbReference type="SUPFAM" id="SSF51658">
    <property type="entry name" value="Xylose isomerase-like"/>
    <property type="match status" value="1"/>
</dbReference>
<evidence type="ECO:0000259" key="1">
    <source>
        <dbReference type="Pfam" id="PF01261"/>
    </source>
</evidence>
<dbReference type="Gene3D" id="3.20.20.150">
    <property type="entry name" value="Divalent-metal-dependent TIM barrel enzymes"/>
    <property type="match status" value="1"/>
</dbReference>
<dbReference type="Pfam" id="PF01261">
    <property type="entry name" value="AP_endonuc_2"/>
    <property type="match status" value="1"/>
</dbReference>